<evidence type="ECO:0000256" key="16">
    <source>
        <dbReference type="ARBA" id="ARBA00023014"/>
    </source>
</evidence>
<dbReference type="PANTHER" id="PTHR24421">
    <property type="entry name" value="NITRATE/NITRITE SENSOR PROTEIN NARX-RELATED"/>
    <property type="match status" value="1"/>
</dbReference>
<evidence type="ECO:0000256" key="7">
    <source>
        <dbReference type="ARBA" id="ARBA00022490"/>
    </source>
</evidence>
<comment type="catalytic activity">
    <reaction evidence="1">
        <text>ATP + protein L-histidine = ADP + protein N-phospho-L-histidine.</text>
        <dbReference type="EC" id="2.7.13.3"/>
    </reaction>
</comment>
<feature type="transmembrane region" description="Helical" evidence="19">
    <location>
        <begin position="182"/>
        <end position="199"/>
    </location>
</feature>
<keyword evidence="8" id="KW-0597">Phosphoprotein</keyword>
<dbReference type="SUPFAM" id="SSF55781">
    <property type="entry name" value="GAF domain-like"/>
    <property type="match status" value="1"/>
</dbReference>
<comment type="caution">
    <text evidence="21">The sequence shown here is derived from an EMBL/GenBank/DDBJ whole genome shotgun (WGS) entry which is preliminary data.</text>
</comment>
<evidence type="ECO:0000256" key="6">
    <source>
        <dbReference type="ARBA" id="ARBA00022485"/>
    </source>
</evidence>
<dbReference type="InterPro" id="IPR011712">
    <property type="entry name" value="Sig_transdc_His_kin_sub3_dim/P"/>
</dbReference>
<keyword evidence="22" id="KW-1185">Reference proteome</keyword>
<dbReference type="GO" id="GO:0046872">
    <property type="term" value="F:metal ion binding"/>
    <property type="evidence" value="ECO:0007669"/>
    <property type="project" value="UniProtKB-KW"/>
</dbReference>
<dbReference type="GO" id="GO:0000155">
    <property type="term" value="F:phosphorelay sensor kinase activity"/>
    <property type="evidence" value="ECO:0007669"/>
    <property type="project" value="InterPro"/>
</dbReference>
<dbReference type="Gene3D" id="3.30.450.40">
    <property type="match status" value="1"/>
</dbReference>
<dbReference type="PANTHER" id="PTHR24421:SF10">
    <property type="entry name" value="NITRATE_NITRITE SENSOR PROTEIN NARQ"/>
    <property type="match status" value="1"/>
</dbReference>
<dbReference type="EC" id="2.7.13.3" evidence="4"/>
<dbReference type="GO" id="GO:0051539">
    <property type="term" value="F:4 iron, 4 sulfur cluster binding"/>
    <property type="evidence" value="ECO:0007669"/>
    <property type="project" value="UniProtKB-KW"/>
</dbReference>
<dbReference type="GO" id="GO:0016020">
    <property type="term" value="C:membrane"/>
    <property type="evidence" value="ECO:0007669"/>
    <property type="project" value="InterPro"/>
</dbReference>
<dbReference type="Gene3D" id="3.30.565.10">
    <property type="entry name" value="Histidine kinase-like ATPase, C-terminal domain"/>
    <property type="match status" value="1"/>
</dbReference>
<protein>
    <recommendedName>
        <fullName evidence="5">Oxygen sensor histidine kinase NreB</fullName>
        <ecNumber evidence="4">2.7.13.3</ecNumber>
    </recommendedName>
    <alternativeName>
        <fullName evidence="18">Nitrogen regulation protein B</fullName>
    </alternativeName>
</protein>
<feature type="transmembrane region" description="Helical" evidence="19">
    <location>
        <begin position="118"/>
        <end position="137"/>
    </location>
</feature>
<dbReference type="eggNOG" id="COG4585">
    <property type="taxonomic scope" value="Bacteria"/>
</dbReference>
<dbReference type="InterPro" id="IPR050482">
    <property type="entry name" value="Sensor_HK_TwoCompSys"/>
</dbReference>
<evidence type="ECO:0000313" key="22">
    <source>
        <dbReference type="Proteomes" id="UP000004508"/>
    </source>
</evidence>
<name>D6TXI0_KTERA</name>
<dbReference type="STRING" id="485913.Krac_6032"/>
<evidence type="ECO:0000313" key="21">
    <source>
        <dbReference type="EMBL" id="EFH84913.1"/>
    </source>
</evidence>
<evidence type="ECO:0000256" key="17">
    <source>
        <dbReference type="ARBA" id="ARBA00024827"/>
    </source>
</evidence>
<dbReference type="InterPro" id="IPR004358">
    <property type="entry name" value="Sig_transdc_His_kin-like_C"/>
</dbReference>
<evidence type="ECO:0000256" key="3">
    <source>
        <dbReference type="ARBA" id="ARBA00004496"/>
    </source>
</evidence>
<keyword evidence="15" id="KW-0902">Two-component regulatory system</keyword>
<dbReference type="InterPro" id="IPR005467">
    <property type="entry name" value="His_kinase_dom"/>
</dbReference>
<dbReference type="InterPro" id="IPR003594">
    <property type="entry name" value="HATPase_dom"/>
</dbReference>
<evidence type="ECO:0000259" key="20">
    <source>
        <dbReference type="PROSITE" id="PS50109"/>
    </source>
</evidence>
<feature type="transmembrane region" description="Helical" evidence="19">
    <location>
        <begin position="277"/>
        <end position="303"/>
    </location>
</feature>
<dbReference type="CDD" id="cd16917">
    <property type="entry name" value="HATPase_UhpB-NarQ-NarX-like"/>
    <property type="match status" value="1"/>
</dbReference>
<evidence type="ECO:0000256" key="18">
    <source>
        <dbReference type="ARBA" id="ARBA00030800"/>
    </source>
</evidence>
<keyword evidence="7" id="KW-0963">Cytoplasm</keyword>
<comment type="cofactor">
    <cofactor evidence="2">
        <name>[4Fe-4S] cluster</name>
        <dbReference type="ChEBI" id="CHEBI:49883"/>
    </cofactor>
</comment>
<feature type="transmembrane region" description="Helical" evidence="19">
    <location>
        <begin position="26"/>
        <end position="47"/>
    </location>
</feature>
<dbReference type="InParanoid" id="D6TXI0"/>
<organism evidence="21 22">
    <name type="scientific">Ktedonobacter racemifer DSM 44963</name>
    <dbReference type="NCBI Taxonomy" id="485913"/>
    <lineage>
        <taxon>Bacteria</taxon>
        <taxon>Bacillati</taxon>
        <taxon>Chloroflexota</taxon>
        <taxon>Ktedonobacteria</taxon>
        <taxon>Ktedonobacterales</taxon>
        <taxon>Ktedonobacteraceae</taxon>
        <taxon>Ktedonobacter</taxon>
    </lineage>
</organism>
<dbReference type="GO" id="GO:0005524">
    <property type="term" value="F:ATP binding"/>
    <property type="evidence" value="ECO:0007669"/>
    <property type="project" value="UniProtKB-KW"/>
</dbReference>
<evidence type="ECO:0000256" key="19">
    <source>
        <dbReference type="SAM" id="Phobius"/>
    </source>
</evidence>
<sequence>MNVPPTATSETVGSASRGDLRQHSGLLLLTRMTCIVVDTLALALFVVTLPTYFAHLHTTCPAASCSFGQLSASATHSLSVFGLSLHTYAVLVVTFVVIATFLCVALAALLLFRRSDTWMALLAAVLLVFLATSDSTADTSVLRPWLGSALAVPVAGISNYLGAIALPLLFSLFPSGRFVPGFLRWLVLAQLIIGVIFILPFSPPALVLILSNFFWISCLLCLVGAQIYRYRRVSTSVERQQTKWVIFGLLLTGLLAFGLLLPALLFPLLRQPDSPYFTLWTLIATFILTLSTVVSLSLAILRYRLWDIDLIIKRTLVYGILTACVVGFYVLVVGYLGAIFHTGSNLLISLLATGLVAVLFQPLRELLQRAVNRLLFGQRDEPYSVISQLGQRLEVTLAPDAVLAVIVETIAQALKLPYAAVALKQDEEFPIAASYVSPKGRGDAVLHSPDTFLHLPLLYQSEPVGELVLAPRTRGESLTPADQRLLADLARQVGIAAHAVRLTADLQQSRERLVTAREEERRRLRRDLHDGLGPALASMTLKLDAARNLLTRDPAAADALLIDLKKQTQASLTDIRRLVYALRPPSLDELGLVQALREQAEQYLQDGLRITLDAPEPLPPLPAAVEVATYRIVQEAMTNVVRHAQARTCIIRLALNLGLDIEVCDDGRGIPTGQRAGVGLTSIRERVAELAGICEIEARPSGGTRLHVQLPLPKATEREE</sequence>
<comment type="subcellular location">
    <subcellularLocation>
        <location evidence="3">Cytoplasm</location>
    </subcellularLocation>
</comment>
<dbReference type="Pfam" id="PF07730">
    <property type="entry name" value="HisKA_3"/>
    <property type="match status" value="1"/>
</dbReference>
<keyword evidence="10" id="KW-0479">Metal-binding</keyword>
<evidence type="ECO:0000256" key="4">
    <source>
        <dbReference type="ARBA" id="ARBA00012438"/>
    </source>
</evidence>
<dbReference type="Proteomes" id="UP000004508">
    <property type="component" value="Unassembled WGS sequence"/>
</dbReference>
<evidence type="ECO:0000256" key="15">
    <source>
        <dbReference type="ARBA" id="ARBA00023012"/>
    </source>
</evidence>
<dbReference type="AlphaFoldDB" id="D6TXI0"/>
<evidence type="ECO:0000256" key="2">
    <source>
        <dbReference type="ARBA" id="ARBA00001966"/>
    </source>
</evidence>
<keyword evidence="14" id="KW-0408">Iron</keyword>
<keyword evidence="19" id="KW-1133">Transmembrane helix</keyword>
<evidence type="ECO:0000256" key="9">
    <source>
        <dbReference type="ARBA" id="ARBA00022679"/>
    </source>
</evidence>
<keyword evidence="13" id="KW-0067">ATP-binding</keyword>
<dbReference type="GO" id="GO:0046983">
    <property type="term" value="F:protein dimerization activity"/>
    <property type="evidence" value="ECO:0007669"/>
    <property type="project" value="InterPro"/>
</dbReference>
<keyword evidence="11" id="KW-0547">Nucleotide-binding</keyword>
<dbReference type="GO" id="GO:0005737">
    <property type="term" value="C:cytoplasm"/>
    <property type="evidence" value="ECO:0007669"/>
    <property type="project" value="UniProtKB-SubCell"/>
</dbReference>
<evidence type="ECO:0000256" key="11">
    <source>
        <dbReference type="ARBA" id="ARBA00022741"/>
    </source>
</evidence>
<keyword evidence="19" id="KW-0472">Membrane</keyword>
<accession>D6TXI0</accession>
<dbReference type="InterPro" id="IPR029016">
    <property type="entry name" value="GAF-like_dom_sf"/>
</dbReference>
<feature type="transmembrane region" description="Helical" evidence="19">
    <location>
        <begin position="88"/>
        <end position="111"/>
    </location>
</feature>
<dbReference type="InterPro" id="IPR036890">
    <property type="entry name" value="HATPase_C_sf"/>
</dbReference>
<evidence type="ECO:0000256" key="14">
    <source>
        <dbReference type="ARBA" id="ARBA00023004"/>
    </source>
</evidence>
<feature type="domain" description="Histidine kinase" evidence="20">
    <location>
        <begin position="592"/>
        <end position="714"/>
    </location>
</feature>
<keyword evidence="16" id="KW-0411">Iron-sulfur</keyword>
<keyword evidence="19" id="KW-0812">Transmembrane</keyword>
<feature type="transmembrane region" description="Helical" evidence="19">
    <location>
        <begin position="205"/>
        <end position="223"/>
    </location>
</feature>
<dbReference type="PRINTS" id="PR00344">
    <property type="entry name" value="BCTRLSENSOR"/>
</dbReference>
<evidence type="ECO:0000256" key="8">
    <source>
        <dbReference type="ARBA" id="ARBA00022553"/>
    </source>
</evidence>
<dbReference type="PROSITE" id="PS50109">
    <property type="entry name" value="HIS_KIN"/>
    <property type="match status" value="1"/>
</dbReference>
<comment type="function">
    <text evidence="17">Member of the two-component regulatory system NreB/NreC involved in the control of dissimilatory nitrate/nitrite reduction in response to oxygen. NreB functions as a direct oxygen sensor histidine kinase which is autophosphorylated, in the absence of oxygen, probably at the conserved histidine residue, and transfers its phosphate group probably to a conserved aspartate residue of NreC. NreB/NreC activates the expression of the nitrate (narGHJI) and nitrite (nir) reductase operons, as well as the putative nitrate transporter gene narT.</text>
</comment>
<feature type="transmembrane region" description="Helical" evidence="19">
    <location>
        <begin position="149"/>
        <end position="170"/>
    </location>
</feature>
<evidence type="ECO:0000256" key="1">
    <source>
        <dbReference type="ARBA" id="ARBA00000085"/>
    </source>
</evidence>
<evidence type="ECO:0000256" key="13">
    <source>
        <dbReference type="ARBA" id="ARBA00022840"/>
    </source>
</evidence>
<reference evidence="21 22" key="1">
    <citation type="journal article" date="2011" name="Stand. Genomic Sci.">
        <title>Non-contiguous finished genome sequence and contextual data of the filamentous soil bacterium Ktedonobacter racemifer type strain (SOSP1-21).</title>
        <authorList>
            <person name="Chang Y.J."/>
            <person name="Land M."/>
            <person name="Hauser L."/>
            <person name="Chertkov O."/>
            <person name="Del Rio T.G."/>
            <person name="Nolan M."/>
            <person name="Copeland A."/>
            <person name="Tice H."/>
            <person name="Cheng J.F."/>
            <person name="Lucas S."/>
            <person name="Han C."/>
            <person name="Goodwin L."/>
            <person name="Pitluck S."/>
            <person name="Ivanova N."/>
            <person name="Ovchinikova G."/>
            <person name="Pati A."/>
            <person name="Chen A."/>
            <person name="Palaniappan K."/>
            <person name="Mavromatis K."/>
            <person name="Liolios K."/>
            <person name="Brettin T."/>
            <person name="Fiebig A."/>
            <person name="Rohde M."/>
            <person name="Abt B."/>
            <person name="Goker M."/>
            <person name="Detter J.C."/>
            <person name="Woyke T."/>
            <person name="Bristow J."/>
            <person name="Eisen J.A."/>
            <person name="Markowitz V."/>
            <person name="Hugenholtz P."/>
            <person name="Kyrpides N.C."/>
            <person name="Klenk H.P."/>
            <person name="Lapidus A."/>
        </authorList>
    </citation>
    <scope>NUCLEOTIDE SEQUENCE [LARGE SCALE GENOMIC DNA]</scope>
    <source>
        <strain evidence="22">DSM 44963</strain>
    </source>
</reference>
<evidence type="ECO:0000256" key="12">
    <source>
        <dbReference type="ARBA" id="ARBA00022777"/>
    </source>
</evidence>
<keyword evidence="6" id="KW-0004">4Fe-4S</keyword>
<evidence type="ECO:0000256" key="5">
    <source>
        <dbReference type="ARBA" id="ARBA00017322"/>
    </source>
</evidence>
<dbReference type="Gene3D" id="1.20.5.1930">
    <property type="match status" value="1"/>
</dbReference>
<feature type="transmembrane region" description="Helical" evidence="19">
    <location>
        <begin position="315"/>
        <end position="340"/>
    </location>
</feature>
<dbReference type="SMART" id="SM00387">
    <property type="entry name" value="HATPase_c"/>
    <property type="match status" value="1"/>
</dbReference>
<proteinExistence type="predicted"/>
<evidence type="ECO:0000256" key="10">
    <source>
        <dbReference type="ARBA" id="ARBA00022723"/>
    </source>
</evidence>
<keyword evidence="12 21" id="KW-0418">Kinase</keyword>
<keyword evidence="9 21" id="KW-0808">Transferase</keyword>
<dbReference type="Pfam" id="PF02518">
    <property type="entry name" value="HATPase_c"/>
    <property type="match status" value="1"/>
</dbReference>
<gene>
    <name evidence="21" type="ORF">Krac_6032</name>
</gene>
<feature type="transmembrane region" description="Helical" evidence="19">
    <location>
        <begin position="244"/>
        <end position="265"/>
    </location>
</feature>
<dbReference type="EMBL" id="ADVG01000003">
    <property type="protein sequence ID" value="EFH84913.1"/>
    <property type="molecule type" value="Genomic_DNA"/>
</dbReference>
<dbReference type="SUPFAM" id="SSF55874">
    <property type="entry name" value="ATPase domain of HSP90 chaperone/DNA topoisomerase II/histidine kinase"/>
    <property type="match status" value="1"/>
</dbReference>